<accession>A0A9X1YGX6</accession>
<protein>
    <submittedName>
        <fullName evidence="2">Uncharacterized protein</fullName>
    </submittedName>
</protein>
<feature type="transmembrane region" description="Helical" evidence="1">
    <location>
        <begin position="71"/>
        <end position="88"/>
    </location>
</feature>
<feature type="transmembrane region" description="Helical" evidence="1">
    <location>
        <begin position="39"/>
        <end position="59"/>
    </location>
</feature>
<name>A0A9X1YGX6_9BURK</name>
<dbReference type="Proteomes" id="UP001139353">
    <property type="component" value="Unassembled WGS sequence"/>
</dbReference>
<keyword evidence="1" id="KW-0812">Transmembrane</keyword>
<gene>
    <name evidence="2" type="ORF">LPC04_05755</name>
</gene>
<evidence type="ECO:0000313" key="3">
    <source>
        <dbReference type="Proteomes" id="UP001139353"/>
    </source>
</evidence>
<dbReference type="EMBL" id="JAJLJH010000001">
    <property type="protein sequence ID" value="MCK9685215.1"/>
    <property type="molecule type" value="Genomic_DNA"/>
</dbReference>
<sequence length="134" mass="14846">MQSIGWKRRLVLFAQRLWQPTCACMTCMPGSLSMVGSLAHWITAAETGLTTGLLALLLTFTPAARLYHSRWGNAALVVALTMFGDLWSHAHRDGVRPLEVMRTGVVAGLLALAASYVLEDRGRRIRAAWARLRR</sequence>
<keyword evidence="1" id="KW-0472">Membrane</keyword>
<keyword evidence="3" id="KW-1185">Reference proteome</keyword>
<dbReference type="RefSeq" id="WP_275681223.1">
    <property type="nucleotide sequence ID" value="NZ_JAJLJH010000001.1"/>
</dbReference>
<proteinExistence type="predicted"/>
<comment type="caution">
    <text evidence="2">The sequence shown here is derived from an EMBL/GenBank/DDBJ whole genome shotgun (WGS) entry which is preliminary data.</text>
</comment>
<evidence type="ECO:0000313" key="2">
    <source>
        <dbReference type="EMBL" id="MCK9685215.1"/>
    </source>
</evidence>
<dbReference type="AlphaFoldDB" id="A0A9X1YGX6"/>
<reference evidence="2" key="1">
    <citation type="submission" date="2021-11" db="EMBL/GenBank/DDBJ databases">
        <title>BS-T2-15 a new species belonging to the Comamonadaceae family isolated from the soil of a French oak forest.</title>
        <authorList>
            <person name="Mieszkin S."/>
            <person name="Alain K."/>
        </authorList>
    </citation>
    <scope>NUCLEOTIDE SEQUENCE</scope>
    <source>
        <strain evidence="2">BS-T2-15</strain>
    </source>
</reference>
<organism evidence="2 3">
    <name type="scientific">Scleromatobacter humisilvae</name>
    <dbReference type="NCBI Taxonomy" id="2897159"/>
    <lineage>
        <taxon>Bacteria</taxon>
        <taxon>Pseudomonadati</taxon>
        <taxon>Pseudomonadota</taxon>
        <taxon>Betaproteobacteria</taxon>
        <taxon>Burkholderiales</taxon>
        <taxon>Sphaerotilaceae</taxon>
        <taxon>Scleromatobacter</taxon>
    </lineage>
</organism>
<evidence type="ECO:0000256" key="1">
    <source>
        <dbReference type="SAM" id="Phobius"/>
    </source>
</evidence>
<feature type="transmembrane region" description="Helical" evidence="1">
    <location>
        <begin position="100"/>
        <end position="118"/>
    </location>
</feature>
<keyword evidence="1" id="KW-1133">Transmembrane helix</keyword>